<organism evidence="7 8">
    <name type="scientific">Carnobacterium viridans</name>
    <dbReference type="NCBI Taxonomy" id="174587"/>
    <lineage>
        <taxon>Bacteria</taxon>
        <taxon>Bacillati</taxon>
        <taxon>Bacillota</taxon>
        <taxon>Bacilli</taxon>
        <taxon>Lactobacillales</taxon>
        <taxon>Carnobacteriaceae</taxon>
        <taxon>Carnobacterium</taxon>
    </lineage>
</organism>
<sequence length="152" mass="17654">MIPLKELDGEEDNKHMTEKNWALLNGLALAYVGDAIYETYIRDYLVEQGYTKPSQLHKTATHFVSAKAQSFLMHEMLAEEDFLTEEEVTMYKRGRNSKSYTSAKNADITTYRVATGFESLMGYLHLAKRTERMEELIQWCIKKVEATKDDKR</sequence>
<evidence type="ECO:0000256" key="3">
    <source>
        <dbReference type="ARBA" id="ARBA00022759"/>
    </source>
</evidence>
<evidence type="ECO:0000313" key="8">
    <source>
        <dbReference type="Proteomes" id="UP000199481"/>
    </source>
</evidence>
<reference evidence="8" key="1">
    <citation type="submission" date="2016-10" db="EMBL/GenBank/DDBJ databases">
        <authorList>
            <person name="Varghese N."/>
            <person name="Submissions S."/>
        </authorList>
    </citation>
    <scope>NUCLEOTIDE SEQUENCE [LARGE SCALE GENOMIC DNA]</scope>
    <source>
        <strain evidence="8">MPL-11</strain>
    </source>
</reference>
<evidence type="ECO:0000313" key="7">
    <source>
        <dbReference type="EMBL" id="SDQ33290.1"/>
    </source>
</evidence>
<comment type="cofactor">
    <cofactor evidence="5">
        <name>Mg(2+)</name>
        <dbReference type="ChEBI" id="CHEBI:18420"/>
    </cofactor>
</comment>
<dbReference type="GO" id="GO:0019843">
    <property type="term" value="F:rRNA binding"/>
    <property type="evidence" value="ECO:0007669"/>
    <property type="project" value="UniProtKB-UniRule"/>
</dbReference>
<accession>A0A1H1A0Z7</accession>
<dbReference type="InterPro" id="IPR008226">
    <property type="entry name" value="Mini3_fam"/>
</dbReference>
<dbReference type="PANTHER" id="PTHR34276:SF1">
    <property type="entry name" value="MINI-RIBONUCLEASE 3"/>
    <property type="match status" value="1"/>
</dbReference>
<dbReference type="AlphaFoldDB" id="A0A1H1A0Z7"/>
<feature type="active site" evidence="5">
    <location>
        <position position="34"/>
    </location>
</feature>
<keyword evidence="5" id="KW-0699">rRNA-binding</keyword>
<dbReference type="Pfam" id="PF00636">
    <property type="entry name" value="Ribonuclease_3"/>
    <property type="match status" value="1"/>
</dbReference>
<dbReference type="GO" id="GO:0004525">
    <property type="term" value="F:ribonuclease III activity"/>
    <property type="evidence" value="ECO:0007669"/>
    <property type="project" value="InterPro"/>
</dbReference>
<protein>
    <recommendedName>
        <fullName evidence="5">Mini-ribonuclease 3</fullName>
        <shortName evidence="5">Mini-3</shortName>
        <shortName evidence="5">Mini-RNase 3</shortName>
        <ecNumber evidence="5">3.1.26.-</ecNumber>
    </recommendedName>
    <alternativeName>
        <fullName evidence="5">Mini-RNase III</fullName>
        <shortName evidence="5">Mini-III</shortName>
    </alternativeName>
</protein>
<keyword evidence="5" id="KW-0690">Ribosome biogenesis</keyword>
<keyword evidence="8" id="KW-1185">Reference proteome</keyword>
<keyword evidence="1 5" id="KW-0698">rRNA processing</keyword>
<evidence type="ECO:0000256" key="2">
    <source>
        <dbReference type="ARBA" id="ARBA00022722"/>
    </source>
</evidence>
<comment type="function">
    <text evidence="5">Involved in correct processing of both the 5' and 3' ends of 23S rRNA precursor. Processes 30S rRNA precursor transcript even in absence of ribonuclease 3 (Rnc); Rnc processes 30S rRNA into smaller rRNA precursors.</text>
</comment>
<dbReference type="GO" id="GO:0005737">
    <property type="term" value="C:cytoplasm"/>
    <property type="evidence" value="ECO:0007669"/>
    <property type="project" value="UniProtKB-SubCell"/>
</dbReference>
<keyword evidence="2 5" id="KW-0540">Nuclease</keyword>
<comment type="similarity">
    <text evidence="5">Belongs to the MrnC RNase family.</text>
</comment>
<dbReference type="SUPFAM" id="SSF69065">
    <property type="entry name" value="RNase III domain-like"/>
    <property type="match status" value="1"/>
</dbReference>
<keyword evidence="3 5" id="KW-0255">Endonuclease</keyword>
<keyword evidence="5" id="KW-0460">Magnesium</keyword>
<dbReference type="EC" id="3.1.26.-" evidence="5"/>
<evidence type="ECO:0000256" key="5">
    <source>
        <dbReference type="HAMAP-Rule" id="MF_01468"/>
    </source>
</evidence>
<evidence type="ECO:0000259" key="6">
    <source>
        <dbReference type="SMART" id="SM00535"/>
    </source>
</evidence>
<evidence type="ECO:0000256" key="1">
    <source>
        <dbReference type="ARBA" id="ARBA00022552"/>
    </source>
</evidence>
<dbReference type="Gene3D" id="1.10.1520.10">
    <property type="entry name" value="Ribonuclease III domain"/>
    <property type="match status" value="1"/>
</dbReference>
<dbReference type="PANTHER" id="PTHR34276">
    <property type="entry name" value="MINI-RIBONUCLEASE 3"/>
    <property type="match status" value="1"/>
</dbReference>
<keyword evidence="4 5" id="KW-0378">Hydrolase</keyword>
<comment type="subunit">
    <text evidence="5">Homodimer.</text>
</comment>
<feature type="domain" description="RNase III" evidence="6">
    <location>
        <begin position="10"/>
        <end position="148"/>
    </location>
</feature>
<keyword evidence="5" id="KW-0963">Cytoplasm</keyword>
<dbReference type="InterPro" id="IPR036389">
    <property type="entry name" value="RNase_III_sf"/>
</dbReference>
<dbReference type="HAMAP" id="MF_01468">
    <property type="entry name" value="RNase_Mini_III"/>
    <property type="match status" value="1"/>
</dbReference>
<dbReference type="PIRSF" id="PIRSF005520">
    <property type="entry name" value="UCP005520"/>
    <property type="match status" value="1"/>
</dbReference>
<dbReference type="EMBL" id="FNJW01000008">
    <property type="protein sequence ID" value="SDQ33290.1"/>
    <property type="molecule type" value="Genomic_DNA"/>
</dbReference>
<dbReference type="Proteomes" id="UP000199481">
    <property type="component" value="Unassembled WGS sequence"/>
</dbReference>
<dbReference type="GO" id="GO:0006364">
    <property type="term" value="P:rRNA processing"/>
    <property type="evidence" value="ECO:0007669"/>
    <property type="project" value="UniProtKB-UniRule"/>
</dbReference>
<evidence type="ECO:0000256" key="4">
    <source>
        <dbReference type="ARBA" id="ARBA00022801"/>
    </source>
</evidence>
<comment type="subcellular location">
    <subcellularLocation>
        <location evidence="5">Cytoplasm</location>
    </subcellularLocation>
</comment>
<keyword evidence="5" id="KW-0694">RNA-binding</keyword>
<dbReference type="InterPro" id="IPR000999">
    <property type="entry name" value="RNase_III_dom"/>
</dbReference>
<dbReference type="SMART" id="SM00535">
    <property type="entry name" value="RIBOc"/>
    <property type="match status" value="1"/>
</dbReference>
<gene>
    <name evidence="5" type="primary">mrnC</name>
    <name evidence="7" type="ORF">SAMN04487752_1834</name>
</gene>
<name>A0A1H1A0Z7_9LACT</name>
<proteinExistence type="inferred from homology"/>